<keyword evidence="5" id="KW-1185">Reference proteome</keyword>
<dbReference type="GO" id="GO:0008962">
    <property type="term" value="F:phosphatidylglycerophosphatase activity"/>
    <property type="evidence" value="ECO:0007669"/>
    <property type="project" value="UniProtKB-EC"/>
</dbReference>
<feature type="transmembrane region" description="Helical" evidence="2">
    <location>
        <begin position="50"/>
        <end position="69"/>
    </location>
</feature>
<dbReference type="PIRSF" id="PIRSF006162">
    <property type="entry name" value="PgpA"/>
    <property type="match status" value="1"/>
</dbReference>
<dbReference type="EC" id="3.1.3.27" evidence="1"/>
<dbReference type="UniPathway" id="UPA00084">
    <property type="reaction ID" value="UER00504"/>
</dbReference>
<keyword evidence="1" id="KW-0378">Hydrolase</keyword>
<keyword evidence="1 2" id="KW-0812">Transmembrane</keyword>
<dbReference type="CDD" id="cd06971">
    <property type="entry name" value="PgpA"/>
    <property type="match status" value="1"/>
</dbReference>
<dbReference type="Proteomes" id="UP000286976">
    <property type="component" value="Unassembled WGS sequence"/>
</dbReference>
<comment type="subcellular location">
    <subcellularLocation>
        <location evidence="1">Cell inner membrane</location>
        <topology evidence="1">Multi-pass membrane protein</topology>
    </subcellularLocation>
</comment>
<keyword evidence="1" id="KW-0460">Magnesium</keyword>
<comment type="cofactor">
    <cofactor evidence="1">
        <name>Mg(2+)</name>
        <dbReference type="ChEBI" id="CHEBI:18420"/>
    </cofactor>
</comment>
<reference evidence="4 5" key="1">
    <citation type="journal article" date="2011" name="Front. Microbiol.">
        <title>Genomic signatures of strain selection and enhancement in Bacillus atrophaeus var. globigii, a historical biowarfare simulant.</title>
        <authorList>
            <person name="Gibbons H.S."/>
            <person name="Broomall S.M."/>
            <person name="McNew L.A."/>
            <person name="Daligault H."/>
            <person name="Chapman C."/>
            <person name="Bruce D."/>
            <person name="Karavis M."/>
            <person name="Krepps M."/>
            <person name="McGregor P.A."/>
            <person name="Hong C."/>
            <person name="Park K.H."/>
            <person name="Akmal A."/>
            <person name="Feldman A."/>
            <person name="Lin J.S."/>
            <person name="Chang W.E."/>
            <person name="Higgs B.W."/>
            <person name="Demirev P."/>
            <person name="Lindquist J."/>
            <person name="Liem A."/>
            <person name="Fochler E."/>
            <person name="Read T.D."/>
            <person name="Tapia R."/>
            <person name="Johnson S."/>
            <person name="Bishop-Lilly K.A."/>
            <person name="Detter C."/>
            <person name="Han C."/>
            <person name="Sozhamannan S."/>
            <person name="Rosenzweig C.N."/>
            <person name="Skowronski E.W."/>
        </authorList>
    </citation>
    <scope>NUCLEOTIDE SEQUENCE [LARGE SCALE GENOMIC DNA]</scope>
    <source>
        <strain evidence="4 5">AIT1</strain>
    </source>
</reference>
<dbReference type="SUPFAM" id="SSF101307">
    <property type="entry name" value="YutG-like"/>
    <property type="match status" value="1"/>
</dbReference>
<keyword evidence="1" id="KW-0443">Lipid metabolism</keyword>
<comment type="caution">
    <text evidence="4">The sequence shown here is derived from an EMBL/GenBank/DDBJ whole genome shotgun (WGS) entry which is preliminary data.</text>
</comment>
<comment type="function">
    <text evidence="1">Lipid phosphatase which dephosphorylates phosphatidylglycerophosphate (PGP) to phosphatidylglycerol (PG).</text>
</comment>
<evidence type="ECO:0000313" key="5">
    <source>
        <dbReference type="Proteomes" id="UP000286976"/>
    </source>
</evidence>
<dbReference type="InterPro" id="IPR007686">
    <property type="entry name" value="YutG/PgpA"/>
</dbReference>
<dbReference type="RefSeq" id="WP_126757597.1">
    <property type="nucleotide sequence ID" value="NZ_PIPQ01000004.1"/>
</dbReference>
<dbReference type="GO" id="GO:0009395">
    <property type="term" value="P:phospholipid catabolic process"/>
    <property type="evidence" value="ECO:0007669"/>
    <property type="project" value="UniProtKB-KW"/>
</dbReference>
<dbReference type="InterPro" id="IPR036681">
    <property type="entry name" value="PgpA-like_sf"/>
</dbReference>
<comment type="pathway">
    <text evidence="1">Phospholipid metabolism; phosphatidylglycerol biosynthesis; phosphatidylglycerol from CDP-diacylglycerol: step 2/2.</text>
</comment>
<sequence>MKRSELLKNPIHLLSFGFGTGLAPKAPGTFGTLVGIPAVLLFAPLGLNEYLGVIAAFFLLGIFLCGETGKVLKKHDDPAIVWDEIVGYMIALFAIPLTWQTMLLAFVLFRFFDIRKPWPIRWLDKKVSGGLGVMLDDVLAGLFTLVILHALMGAGMLPGTL</sequence>
<keyword evidence="1" id="KW-1208">Phospholipid metabolism</keyword>
<feature type="transmembrane region" description="Helical" evidence="2">
    <location>
        <begin position="89"/>
        <end position="112"/>
    </location>
</feature>
<organism evidence="4 5">
    <name type="scientific">Aliidiomarina taiwanensis</name>
    <dbReference type="NCBI Taxonomy" id="946228"/>
    <lineage>
        <taxon>Bacteria</taxon>
        <taxon>Pseudomonadati</taxon>
        <taxon>Pseudomonadota</taxon>
        <taxon>Gammaproteobacteria</taxon>
        <taxon>Alteromonadales</taxon>
        <taxon>Idiomarinaceae</taxon>
        <taxon>Aliidiomarina</taxon>
    </lineage>
</organism>
<evidence type="ECO:0000259" key="3">
    <source>
        <dbReference type="Pfam" id="PF04608"/>
    </source>
</evidence>
<dbReference type="EMBL" id="PIPQ01000004">
    <property type="protein sequence ID" value="RUO40113.1"/>
    <property type="molecule type" value="Genomic_DNA"/>
</dbReference>
<keyword evidence="1" id="KW-0442">Lipid degradation</keyword>
<protein>
    <recommendedName>
        <fullName evidence="1">Phosphatidylglycerophosphatase A</fullName>
        <ecNumber evidence="1">3.1.3.27</ecNumber>
    </recommendedName>
    <alternativeName>
        <fullName evidence="1">Phosphatidylglycerolphosphate phosphatase A</fullName>
    </alternativeName>
</protein>
<proteinExistence type="predicted"/>
<keyword evidence="1" id="KW-1003">Cell membrane</keyword>
<keyword evidence="1" id="KW-0997">Cell inner membrane</keyword>
<evidence type="ECO:0000256" key="1">
    <source>
        <dbReference type="PIRNR" id="PIRNR006162"/>
    </source>
</evidence>
<keyword evidence="1" id="KW-0595">Phospholipid degradation</keyword>
<feature type="transmembrane region" description="Helical" evidence="2">
    <location>
        <begin position="133"/>
        <end position="157"/>
    </location>
</feature>
<accession>A0A432X1F3</accession>
<feature type="domain" description="YutG/PgpA" evidence="3">
    <location>
        <begin position="14"/>
        <end position="151"/>
    </location>
</feature>
<feature type="transmembrane region" description="Helical" evidence="2">
    <location>
        <begin position="26"/>
        <end position="43"/>
    </location>
</feature>
<keyword evidence="2" id="KW-1133">Transmembrane helix</keyword>
<dbReference type="PANTHER" id="PTHR36305:SF1">
    <property type="entry name" value="PHOSPHATIDYLGLYCEROPHOSPHATASE A"/>
    <property type="match status" value="1"/>
</dbReference>
<dbReference type="GO" id="GO:0006655">
    <property type="term" value="P:phosphatidylglycerol biosynthetic process"/>
    <property type="evidence" value="ECO:0007669"/>
    <property type="project" value="UniProtKB-UniPathway"/>
</dbReference>
<evidence type="ECO:0000313" key="4">
    <source>
        <dbReference type="EMBL" id="RUO40113.1"/>
    </source>
</evidence>
<dbReference type="Pfam" id="PF04608">
    <property type="entry name" value="PgpA"/>
    <property type="match status" value="1"/>
</dbReference>
<comment type="catalytic activity">
    <reaction evidence="1">
        <text>a 1,2-diacyl-sn-glycero-3-phospho-(1'-sn-glycero-3'-phosphate) + H2O = a 1,2-diacyl-sn-glycero-3-phospho-(1'-sn-glycerol) + phosphate</text>
        <dbReference type="Rhea" id="RHEA:33751"/>
        <dbReference type="ChEBI" id="CHEBI:15377"/>
        <dbReference type="ChEBI" id="CHEBI:43474"/>
        <dbReference type="ChEBI" id="CHEBI:60110"/>
        <dbReference type="ChEBI" id="CHEBI:64716"/>
        <dbReference type="EC" id="3.1.3.27"/>
    </reaction>
</comment>
<dbReference type="AlphaFoldDB" id="A0A432X1F3"/>
<dbReference type="PANTHER" id="PTHR36305">
    <property type="entry name" value="PHOSPHATIDYLGLYCEROPHOSPHATASE A"/>
    <property type="match status" value="1"/>
</dbReference>
<name>A0A432X1F3_9GAMM</name>
<dbReference type="GO" id="GO:0005886">
    <property type="term" value="C:plasma membrane"/>
    <property type="evidence" value="ECO:0007669"/>
    <property type="project" value="UniProtKB-SubCell"/>
</dbReference>
<dbReference type="GO" id="GO:0046872">
    <property type="term" value="F:metal ion binding"/>
    <property type="evidence" value="ECO:0007669"/>
    <property type="project" value="UniProtKB-KW"/>
</dbReference>
<keyword evidence="1 2" id="KW-0472">Membrane</keyword>
<dbReference type="InterPro" id="IPR026037">
    <property type="entry name" value="PgpA"/>
</dbReference>
<keyword evidence="1" id="KW-0479">Metal-binding</keyword>
<dbReference type="OrthoDB" id="9804091at2"/>
<gene>
    <name evidence="4" type="ORF">CWE15_08185</name>
</gene>
<evidence type="ECO:0000256" key="2">
    <source>
        <dbReference type="SAM" id="Phobius"/>
    </source>
</evidence>